<organism evidence="3 4">
    <name type="scientific">Crucibulum laeve</name>
    <dbReference type="NCBI Taxonomy" id="68775"/>
    <lineage>
        <taxon>Eukaryota</taxon>
        <taxon>Fungi</taxon>
        <taxon>Dikarya</taxon>
        <taxon>Basidiomycota</taxon>
        <taxon>Agaricomycotina</taxon>
        <taxon>Agaricomycetes</taxon>
        <taxon>Agaricomycetidae</taxon>
        <taxon>Agaricales</taxon>
        <taxon>Agaricineae</taxon>
        <taxon>Nidulariaceae</taxon>
        <taxon>Crucibulum</taxon>
    </lineage>
</organism>
<dbReference type="AlphaFoldDB" id="A0A5C3LL58"/>
<evidence type="ECO:0000256" key="2">
    <source>
        <dbReference type="SAM" id="SignalP"/>
    </source>
</evidence>
<accession>A0A5C3LL58</accession>
<name>A0A5C3LL58_9AGAR</name>
<feature type="signal peptide" evidence="2">
    <location>
        <begin position="1"/>
        <end position="17"/>
    </location>
</feature>
<evidence type="ECO:0000256" key="1">
    <source>
        <dbReference type="SAM" id="MobiDB-lite"/>
    </source>
</evidence>
<feature type="region of interest" description="Disordered" evidence="1">
    <location>
        <begin position="121"/>
        <end position="150"/>
    </location>
</feature>
<evidence type="ECO:0000313" key="4">
    <source>
        <dbReference type="Proteomes" id="UP000308652"/>
    </source>
</evidence>
<dbReference type="STRING" id="68775.A0A5C3LL58"/>
<feature type="chain" id="PRO_5022788129" evidence="2">
    <location>
        <begin position="18"/>
        <end position="231"/>
    </location>
</feature>
<dbReference type="InterPro" id="IPR038921">
    <property type="entry name" value="YOR389W-like"/>
</dbReference>
<protein>
    <submittedName>
        <fullName evidence="3">Uncharacterized protein</fullName>
    </submittedName>
</protein>
<reference evidence="3 4" key="1">
    <citation type="journal article" date="2019" name="Nat. Ecol. Evol.">
        <title>Megaphylogeny resolves global patterns of mushroom evolution.</title>
        <authorList>
            <person name="Varga T."/>
            <person name="Krizsan K."/>
            <person name="Foldi C."/>
            <person name="Dima B."/>
            <person name="Sanchez-Garcia M."/>
            <person name="Sanchez-Ramirez S."/>
            <person name="Szollosi G.J."/>
            <person name="Szarkandi J.G."/>
            <person name="Papp V."/>
            <person name="Albert L."/>
            <person name="Andreopoulos W."/>
            <person name="Angelini C."/>
            <person name="Antonin V."/>
            <person name="Barry K.W."/>
            <person name="Bougher N.L."/>
            <person name="Buchanan P."/>
            <person name="Buyck B."/>
            <person name="Bense V."/>
            <person name="Catcheside P."/>
            <person name="Chovatia M."/>
            <person name="Cooper J."/>
            <person name="Damon W."/>
            <person name="Desjardin D."/>
            <person name="Finy P."/>
            <person name="Geml J."/>
            <person name="Haridas S."/>
            <person name="Hughes K."/>
            <person name="Justo A."/>
            <person name="Karasinski D."/>
            <person name="Kautmanova I."/>
            <person name="Kiss B."/>
            <person name="Kocsube S."/>
            <person name="Kotiranta H."/>
            <person name="LaButti K.M."/>
            <person name="Lechner B.E."/>
            <person name="Liimatainen K."/>
            <person name="Lipzen A."/>
            <person name="Lukacs Z."/>
            <person name="Mihaltcheva S."/>
            <person name="Morgado L.N."/>
            <person name="Niskanen T."/>
            <person name="Noordeloos M.E."/>
            <person name="Ohm R.A."/>
            <person name="Ortiz-Santana B."/>
            <person name="Ovrebo C."/>
            <person name="Racz N."/>
            <person name="Riley R."/>
            <person name="Savchenko A."/>
            <person name="Shiryaev A."/>
            <person name="Soop K."/>
            <person name="Spirin V."/>
            <person name="Szebenyi C."/>
            <person name="Tomsovsky M."/>
            <person name="Tulloss R.E."/>
            <person name="Uehling J."/>
            <person name="Grigoriev I.V."/>
            <person name="Vagvolgyi C."/>
            <person name="Papp T."/>
            <person name="Martin F.M."/>
            <person name="Miettinen O."/>
            <person name="Hibbett D.S."/>
            <person name="Nagy L.G."/>
        </authorList>
    </citation>
    <scope>NUCLEOTIDE SEQUENCE [LARGE SCALE GENOMIC DNA]</scope>
    <source>
        <strain evidence="3 4">CBS 166.37</strain>
    </source>
</reference>
<gene>
    <name evidence="3" type="ORF">BDQ12DRAFT_738756</name>
</gene>
<keyword evidence="4" id="KW-1185">Reference proteome</keyword>
<keyword evidence="2" id="KW-0732">Signal</keyword>
<dbReference type="PANTHER" id="PTHR35204:SF1">
    <property type="entry name" value="ENTEROTOXIN"/>
    <property type="match status" value="1"/>
</dbReference>
<dbReference type="OrthoDB" id="10261782at2759"/>
<evidence type="ECO:0000313" key="3">
    <source>
        <dbReference type="EMBL" id="TFK33435.1"/>
    </source>
</evidence>
<dbReference type="EMBL" id="ML213648">
    <property type="protein sequence ID" value="TFK33435.1"/>
    <property type="molecule type" value="Genomic_DNA"/>
</dbReference>
<feature type="compositionally biased region" description="Low complexity" evidence="1">
    <location>
        <begin position="134"/>
        <end position="144"/>
    </location>
</feature>
<proteinExistence type="predicted"/>
<dbReference type="PANTHER" id="PTHR35204">
    <property type="entry name" value="YALI0A21131P"/>
    <property type="match status" value="1"/>
</dbReference>
<dbReference type="Proteomes" id="UP000308652">
    <property type="component" value="Unassembled WGS sequence"/>
</dbReference>
<sequence>MHVLLVYAASVVAAANAAQVAFNVSPPDALNSNSNDEWSFTTRPALNSTSHLVFDTVASALQHWPHTRYRNGHTLYPATLPPGTLLYHGTYHPEVPKIPEWTATDPEHSYMFCRERWPIGSPSSSSSSDHHNPQSQESSNSSSSENRDQDEGCYHLTLVSTRPLRLLYFDGSSAAKMQGGPMDAQDLIAWGEVKPEWAFKERERLAALCEWAKAGNEERRVDGFVRMEMDL</sequence>